<evidence type="ECO:0000259" key="1">
    <source>
        <dbReference type="Pfam" id="PF12804"/>
    </source>
</evidence>
<accession>A0A956NCX2</accession>
<protein>
    <submittedName>
        <fullName evidence="2">NTP transferase domain-containing protein</fullName>
    </submittedName>
</protein>
<dbReference type="Proteomes" id="UP000739538">
    <property type="component" value="Unassembled WGS sequence"/>
</dbReference>
<name>A0A956NCX2_UNCEI</name>
<feature type="domain" description="MobA-like NTP transferase" evidence="1">
    <location>
        <begin position="22"/>
        <end position="159"/>
    </location>
</feature>
<dbReference type="PANTHER" id="PTHR43777:SF1">
    <property type="entry name" value="MOLYBDENUM COFACTOR CYTIDYLYLTRANSFERASE"/>
    <property type="match status" value="1"/>
</dbReference>
<dbReference type="Gene3D" id="3.90.550.10">
    <property type="entry name" value="Spore Coat Polysaccharide Biosynthesis Protein SpsA, Chain A"/>
    <property type="match status" value="1"/>
</dbReference>
<keyword evidence="2" id="KW-0808">Transferase</keyword>
<sequence>MTHKLSAVLISGRPQTAKSRPGLLDFGGAKVAERTVSAYSDFAQVVLVVAGDADGFPKGPNVTVVTVSEDAVVSKQIKAGLDAMDKGNDGFCTGLIDQPLLTAELVNGMAEAFLGGSDKILVPLALRQIGQPAFFRKDLASDFAKLADAETAWSILKSHGNDVAIFDTNETSVLRNIEDMDDYHAMLQIAGHPVPVAAEED</sequence>
<evidence type="ECO:0000313" key="3">
    <source>
        <dbReference type="Proteomes" id="UP000739538"/>
    </source>
</evidence>
<dbReference type="PANTHER" id="PTHR43777">
    <property type="entry name" value="MOLYBDENUM COFACTOR CYTIDYLYLTRANSFERASE"/>
    <property type="match status" value="1"/>
</dbReference>
<dbReference type="GO" id="GO:0016779">
    <property type="term" value="F:nucleotidyltransferase activity"/>
    <property type="evidence" value="ECO:0007669"/>
    <property type="project" value="UniProtKB-ARBA"/>
</dbReference>
<dbReference type="InterPro" id="IPR029044">
    <property type="entry name" value="Nucleotide-diphossugar_trans"/>
</dbReference>
<gene>
    <name evidence="2" type="ORF">KDA27_13830</name>
</gene>
<dbReference type="SUPFAM" id="SSF53448">
    <property type="entry name" value="Nucleotide-diphospho-sugar transferases"/>
    <property type="match status" value="1"/>
</dbReference>
<organism evidence="2 3">
    <name type="scientific">Eiseniibacteriota bacterium</name>
    <dbReference type="NCBI Taxonomy" id="2212470"/>
    <lineage>
        <taxon>Bacteria</taxon>
        <taxon>Candidatus Eiseniibacteriota</taxon>
    </lineage>
</organism>
<evidence type="ECO:0000313" key="2">
    <source>
        <dbReference type="EMBL" id="MCA9756879.1"/>
    </source>
</evidence>
<dbReference type="Pfam" id="PF12804">
    <property type="entry name" value="NTP_transf_3"/>
    <property type="match status" value="1"/>
</dbReference>
<dbReference type="InterPro" id="IPR025877">
    <property type="entry name" value="MobA-like_NTP_Trfase"/>
</dbReference>
<reference evidence="2" key="2">
    <citation type="journal article" date="2021" name="Microbiome">
        <title>Successional dynamics and alternative stable states in a saline activated sludge microbial community over 9 years.</title>
        <authorList>
            <person name="Wang Y."/>
            <person name="Ye J."/>
            <person name="Ju F."/>
            <person name="Liu L."/>
            <person name="Boyd J.A."/>
            <person name="Deng Y."/>
            <person name="Parks D.H."/>
            <person name="Jiang X."/>
            <person name="Yin X."/>
            <person name="Woodcroft B.J."/>
            <person name="Tyson G.W."/>
            <person name="Hugenholtz P."/>
            <person name="Polz M.F."/>
            <person name="Zhang T."/>
        </authorList>
    </citation>
    <scope>NUCLEOTIDE SEQUENCE</scope>
    <source>
        <strain evidence="2">HKST-UBA02</strain>
    </source>
</reference>
<dbReference type="EMBL" id="JAGQHS010000071">
    <property type="protein sequence ID" value="MCA9756879.1"/>
    <property type="molecule type" value="Genomic_DNA"/>
</dbReference>
<comment type="caution">
    <text evidence="2">The sequence shown here is derived from an EMBL/GenBank/DDBJ whole genome shotgun (WGS) entry which is preliminary data.</text>
</comment>
<reference evidence="2" key="1">
    <citation type="submission" date="2020-04" db="EMBL/GenBank/DDBJ databases">
        <authorList>
            <person name="Zhang T."/>
        </authorList>
    </citation>
    <scope>NUCLEOTIDE SEQUENCE</scope>
    <source>
        <strain evidence="2">HKST-UBA02</strain>
    </source>
</reference>
<proteinExistence type="predicted"/>
<dbReference type="AlphaFoldDB" id="A0A956NCX2"/>